<feature type="compositionally biased region" description="Low complexity" evidence="1">
    <location>
        <begin position="156"/>
        <end position="166"/>
    </location>
</feature>
<sequence>MAEHSVSILAQADVWHGLPRAPRRWCGMGAALVEAAAKSAAEGGGSRKVVAAAVAAACRCVAASAQPAQSGGDGVKELAVRPAEMAPAMLQRIRGQWPDGQARSRRNVGAHWRLGEAGLPIEQLEEALLDPQRSQRGARQHVQDMVEKSDVKDGAAEGSTESGSASETEDKPLSELMKQVSGEEVQQESDGKCVKLAMVLAIPASEVAQLKAQLAMATKAESGEEVQEGIDNPVKMKVNPEIGEAAQEGIGNPILSKVKREPPKKCKELKEPHYEDGDKEETAILAESHEFEGKQQERGVAWAMQTEIGEEVQHGIDSPIMMKVQIETPTKYTAPKEPHFEDGDKKKIENHEFDGKSWNSGASSRGPGASCRARRGRGRRPSSRGTSSTSLRAWTSPRPPSSTSPSGWQPGARRGRPGPRRPPGPSLPSS</sequence>
<keyword evidence="3" id="KW-1185">Reference proteome</keyword>
<feature type="compositionally biased region" description="Basic residues" evidence="1">
    <location>
        <begin position="372"/>
        <end position="382"/>
    </location>
</feature>
<organism evidence="2 3">
    <name type="scientific">Prorocentrum cordatum</name>
    <dbReference type="NCBI Taxonomy" id="2364126"/>
    <lineage>
        <taxon>Eukaryota</taxon>
        <taxon>Sar</taxon>
        <taxon>Alveolata</taxon>
        <taxon>Dinophyceae</taxon>
        <taxon>Prorocentrales</taxon>
        <taxon>Prorocentraceae</taxon>
        <taxon>Prorocentrum</taxon>
    </lineage>
</organism>
<evidence type="ECO:0000313" key="3">
    <source>
        <dbReference type="Proteomes" id="UP001189429"/>
    </source>
</evidence>
<gene>
    <name evidence="2" type="ORF">PCOR1329_LOCUS53105</name>
</gene>
<feature type="compositionally biased region" description="Low complexity" evidence="1">
    <location>
        <begin position="383"/>
        <end position="396"/>
    </location>
</feature>
<feature type="compositionally biased region" description="Basic and acidic residues" evidence="1">
    <location>
        <begin position="334"/>
        <end position="355"/>
    </location>
</feature>
<feature type="region of interest" description="Disordered" evidence="1">
    <location>
        <begin position="327"/>
        <end position="430"/>
    </location>
</feature>
<reference evidence="2" key="1">
    <citation type="submission" date="2023-10" db="EMBL/GenBank/DDBJ databases">
        <authorList>
            <person name="Chen Y."/>
            <person name="Shah S."/>
            <person name="Dougan E. K."/>
            <person name="Thang M."/>
            <person name="Chan C."/>
        </authorList>
    </citation>
    <scope>NUCLEOTIDE SEQUENCE [LARGE SCALE GENOMIC DNA]</scope>
</reference>
<evidence type="ECO:0000313" key="2">
    <source>
        <dbReference type="EMBL" id="CAK0865645.1"/>
    </source>
</evidence>
<dbReference type="Proteomes" id="UP001189429">
    <property type="component" value="Unassembled WGS sequence"/>
</dbReference>
<feature type="compositionally biased region" description="Low complexity" evidence="1">
    <location>
        <begin position="360"/>
        <end position="371"/>
    </location>
</feature>
<feature type="compositionally biased region" description="Low complexity" evidence="1">
    <location>
        <begin position="403"/>
        <end position="412"/>
    </location>
</feature>
<feature type="compositionally biased region" description="Basic and acidic residues" evidence="1">
    <location>
        <begin position="141"/>
        <end position="155"/>
    </location>
</feature>
<protein>
    <submittedName>
        <fullName evidence="2">Uncharacterized protein</fullName>
    </submittedName>
</protein>
<name>A0ABN9V1P2_9DINO</name>
<comment type="caution">
    <text evidence="2">The sequence shown here is derived from an EMBL/GenBank/DDBJ whole genome shotgun (WGS) entry which is preliminary data.</text>
</comment>
<accession>A0ABN9V1P2</accession>
<feature type="region of interest" description="Disordered" evidence="1">
    <location>
        <begin position="131"/>
        <end position="172"/>
    </location>
</feature>
<feature type="compositionally biased region" description="Pro residues" evidence="1">
    <location>
        <begin position="420"/>
        <end position="430"/>
    </location>
</feature>
<evidence type="ECO:0000256" key="1">
    <source>
        <dbReference type="SAM" id="MobiDB-lite"/>
    </source>
</evidence>
<dbReference type="EMBL" id="CAUYUJ010016471">
    <property type="protein sequence ID" value="CAK0865645.1"/>
    <property type="molecule type" value="Genomic_DNA"/>
</dbReference>
<proteinExistence type="predicted"/>